<dbReference type="InterPro" id="IPR011009">
    <property type="entry name" value="Kinase-like_dom_sf"/>
</dbReference>
<dbReference type="AlphaFoldDB" id="A0A0W0VQQ4"/>
<dbReference type="PANTHER" id="PTHR44305">
    <property type="entry name" value="SI:DKEY-192D15.2-RELATED"/>
    <property type="match status" value="1"/>
</dbReference>
<feature type="domain" description="Protein kinase" evidence="4">
    <location>
        <begin position="24"/>
        <end position="274"/>
    </location>
</feature>
<keyword evidence="6" id="KW-1185">Reference proteome</keyword>
<keyword evidence="3" id="KW-0812">Transmembrane</keyword>
<dbReference type="STRING" id="45068.Llon_0547"/>
<dbReference type="InterPro" id="IPR053083">
    <property type="entry name" value="TF_kinase-domain_protein"/>
</dbReference>
<name>A0A0W0VQQ4_9GAMM</name>
<evidence type="ECO:0000256" key="2">
    <source>
        <dbReference type="SAM" id="MobiDB-lite"/>
    </source>
</evidence>
<keyword evidence="3" id="KW-0472">Membrane</keyword>
<dbReference type="Pfam" id="PF00069">
    <property type="entry name" value="Pkinase"/>
    <property type="match status" value="1"/>
</dbReference>
<feature type="compositionally biased region" description="Acidic residues" evidence="2">
    <location>
        <begin position="10"/>
        <end position="20"/>
    </location>
</feature>
<accession>A0A0W0VQQ4</accession>
<reference evidence="5 6" key="1">
    <citation type="submission" date="2015-11" db="EMBL/GenBank/DDBJ databases">
        <title>Genomic analysis of 38 Legionella species identifies large and diverse effector repertoires.</title>
        <authorList>
            <person name="Burstein D."/>
            <person name="Amaro F."/>
            <person name="Zusman T."/>
            <person name="Lifshitz Z."/>
            <person name="Cohen O."/>
            <person name="Gilbert J.A."/>
            <person name="Pupko T."/>
            <person name="Shuman H.A."/>
            <person name="Segal G."/>
        </authorList>
    </citation>
    <scope>NUCLEOTIDE SEQUENCE [LARGE SCALE GENOMIC DNA]</scope>
    <source>
        <strain evidence="5 6">ATCC 49505</strain>
    </source>
</reference>
<dbReference type="InterPro" id="IPR000719">
    <property type="entry name" value="Prot_kinase_dom"/>
</dbReference>
<dbReference type="PATRIC" id="fig|45068.5.peg.592"/>
<keyword evidence="3" id="KW-1133">Transmembrane helix</keyword>
<dbReference type="PROSITE" id="PS00107">
    <property type="entry name" value="PROTEIN_KINASE_ATP"/>
    <property type="match status" value="1"/>
</dbReference>
<dbReference type="RefSeq" id="WP_058528567.1">
    <property type="nucleotide sequence ID" value="NZ_CAAAHZ010000017.1"/>
</dbReference>
<evidence type="ECO:0000313" key="6">
    <source>
        <dbReference type="Proteomes" id="UP000054997"/>
    </source>
</evidence>
<evidence type="ECO:0000256" key="1">
    <source>
        <dbReference type="PROSITE-ProRule" id="PRU10141"/>
    </source>
</evidence>
<feature type="region of interest" description="Disordered" evidence="2">
    <location>
        <begin position="1"/>
        <end position="20"/>
    </location>
</feature>
<dbReference type="SUPFAM" id="SSF56112">
    <property type="entry name" value="Protein kinase-like (PK-like)"/>
    <property type="match status" value="1"/>
</dbReference>
<keyword evidence="5" id="KW-0808">Transferase</keyword>
<keyword evidence="5" id="KW-0418">Kinase</keyword>
<protein>
    <submittedName>
        <fullName evidence="5">Protein kinase</fullName>
    </submittedName>
</protein>
<comment type="caution">
    <text evidence="5">The sequence shown here is derived from an EMBL/GenBank/DDBJ whole genome shotgun (WGS) entry which is preliminary data.</text>
</comment>
<dbReference type="OrthoDB" id="5652550at2"/>
<keyword evidence="1" id="KW-0547">Nucleotide-binding</keyword>
<dbReference type="SMART" id="SM00220">
    <property type="entry name" value="S_TKc"/>
    <property type="match status" value="1"/>
</dbReference>
<organism evidence="5 6">
    <name type="scientific">Legionella londiniensis</name>
    <dbReference type="NCBI Taxonomy" id="45068"/>
    <lineage>
        <taxon>Bacteria</taxon>
        <taxon>Pseudomonadati</taxon>
        <taxon>Pseudomonadota</taxon>
        <taxon>Gammaproteobacteria</taxon>
        <taxon>Legionellales</taxon>
        <taxon>Legionellaceae</taxon>
        <taxon>Legionella</taxon>
    </lineage>
</organism>
<dbReference type="Proteomes" id="UP000054997">
    <property type="component" value="Unassembled WGS sequence"/>
</dbReference>
<feature type="transmembrane region" description="Helical" evidence="3">
    <location>
        <begin position="360"/>
        <end position="382"/>
    </location>
</feature>
<dbReference type="Gene3D" id="1.10.510.10">
    <property type="entry name" value="Transferase(Phosphotransferase) domain 1"/>
    <property type="match status" value="1"/>
</dbReference>
<sequence>MPAYKFAQNNDDDSEYESDGETVYTPEKKLGTGNYATARRFQSSANKNKLVVLKPVDSQKQHLNEAKRKYHFFKTLYPESQVELISNEAKTTYRLILPEIPGQSYQSLPVSSEEELIHLFLAASDALLECHMKNIVLIDLKEDNIYYDKNTQKAYLIDGGFSEKIYTPINPEIFRKSSEQAVSYNQRKYIHIAPECWSTGEVYAAPAMDIFSLGTMMSRLGEKIIPSEDLSELIKTCGHKSPLRRPDLPILKNKLQTILQERKIFVSHLHHEGIYFNQNELGFIFANKRLKETILLFIQECNKLNFGKDESVKSALALYKINCLKLAATGKDSFQKNYPAIARETLKTIDNNSFKKFLRWAGNIFLTTLATVTVVGLVAMILTSKNRGGFLFFQDPEQKLKRCAAHLEDGLKFCRVSS</sequence>
<dbReference type="EMBL" id="LNYK01000009">
    <property type="protein sequence ID" value="KTD22507.1"/>
    <property type="molecule type" value="Genomic_DNA"/>
</dbReference>
<dbReference type="PROSITE" id="PS50011">
    <property type="entry name" value="PROTEIN_KINASE_DOM"/>
    <property type="match status" value="1"/>
</dbReference>
<dbReference type="InterPro" id="IPR017441">
    <property type="entry name" value="Protein_kinase_ATP_BS"/>
</dbReference>
<feature type="binding site" evidence="1">
    <location>
        <position position="54"/>
    </location>
    <ligand>
        <name>ATP</name>
        <dbReference type="ChEBI" id="CHEBI:30616"/>
    </ligand>
</feature>
<proteinExistence type="predicted"/>
<gene>
    <name evidence="5" type="ORF">Llon_0547</name>
</gene>
<dbReference type="GO" id="GO:0005524">
    <property type="term" value="F:ATP binding"/>
    <property type="evidence" value="ECO:0007669"/>
    <property type="project" value="UniProtKB-UniRule"/>
</dbReference>
<keyword evidence="1" id="KW-0067">ATP-binding</keyword>
<evidence type="ECO:0000259" key="4">
    <source>
        <dbReference type="PROSITE" id="PS50011"/>
    </source>
</evidence>
<dbReference type="GO" id="GO:0004672">
    <property type="term" value="F:protein kinase activity"/>
    <property type="evidence" value="ECO:0007669"/>
    <property type="project" value="InterPro"/>
</dbReference>
<evidence type="ECO:0000256" key="3">
    <source>
        <dbReference type="SAM" id="Phobius"/>
    </source>
</evidence>
<evidence type="ECO:0000313" key="5">
    <source>
        <dbReference type="EMBL" id="KTD22507.1"/>
    </source>
</evidence>